<evidence type="ECO:0000256" key="3">
    <source>
        <dbReference type="SAM" id="MobiDB-lite"/>
    </source>
</evidence>
<proteinExistence type="inferred from homology"/>
<dbReference type="SUPFAM" id="SSF52096">
    <property type="entry name" value="ClpP/crotonase"/>
    <property type="match status" value="1"/>
</dbReference>
<protein>
    <recommendedName>
        <fullName evidence="2">ATP-dependent Clp protease proteolytic subunit</fullName>
    </recommendedName>
</protein>
<dbReference type="GO" id="GO:0051117">
    <property type="term" value="F:ATPase binding"/>
    <property type="evidence" value="ECO:0007669"/>
    <property type="project" value="TreeGrafter"/>
</dbReference>
<dbReference type="GO" id="GO:0004252">
    <property type="term" value="F:serine-type endopeptidase activity"/>
    <property type="evidence" value="ECO:0007669"/>
    <property type="project" value="InterPro"/>
</dbReference>
<accession>A0A830I4P3</accession>
<reference evidence="4" key="1">
    <citation type="submission" date="2020-10" db="EMBL/GenBank/DDBJ databases">
        <title>Unveiling of a novel bifunctional photoreceptor, Dualchrome1, isolated from a cosmopolitan green alga.</title>
        <authorList>
            <person name="Suzuki S."/>
            <person name="Kawachi M."/>
        </authorList>
    </citation>
    <scope>NUCLEOTIDE SEQUENCE</scope>
    <source>
        <strain evidence="4">NIES 2893</strain>
    </source>
</reference>
<evidence type="ECO:0000313" key="4">
    <source>
        <dbReference type="EMBL" id="GHP11979.1"/>
    </source>
</evidence>
<organism evidence="4 5">
    <name type="scientific">Pycnococcus provasolii</name>
    <dbReference type="NCBI Taxonomy" id="41880"/>
    <lineage>
        <taxon>Eukaryota</taxon>
        <taxon>Viridiplantae</taxon>
        <taxon>Chlorophyta</taxon>
        <taxon>Pseudoscourfieldiophyceae</taxon>
        <taxon>Pseudoscourfieldiales</taxon>
        <taxon>Pycnococcaceae</taxon>
        <taxon>Pycnococcus</taxon>
    </lineage>
</organism>
<dbReference type="InterPro" id="IPR023562">
    <property type="entry name" value="ClpP/TepA"/>
</dbReference>
<dbReference type="Gene3D" id="3.90.226.10">
    <property type="entry name" value="2-enoyl-CoA Hydratase, Chain A, domain 1"/>
    <property type="match status" value="1"/>
</dbReference>
<feature type="region of interest" description="Disordered" evidence="3">
    <location>
        <begin position="1"/>
        <end position="21"/>
    </location>
</feature>
<dbReference type="GO" id="GO:0009368">
    <property type="term" value="C:endopeptidase Clp complex"/>
    <property type="evidence" value="ECO:0007669"/>
    <property type="project" value="TreeGrafter"/>
</dbReference>
<dbReference type="OrthoDB" id="2017408at2759"/>
<dbReference type="CDD" id="cd07017">
    <property type="entry name" value="S14_ClpP_2"/>
    <property type="match status" value="1"/>
</dbReference>
<sequence>MLAHSSLSSCCSAKKSRGGVSFSCRSGPGLGLRRSASHSASPSKKKNLGGFMGVNFESGEKSECGNGVACSAFRAPVAMPIGVPRVPFRTPKEGLWTWVDIWNCLYRERIIFVGQGLTDEFANQLVSTMLFLDSENQKDITLYVNCPGGDVVPTLSIHDAMRHLGSDVGTIAFGGASAMGGFLLASGTKGKRMALPNTLIMLHSPSGTARGQASDIMNESQELIRVRAYLAERLGDCTGHTMEQTIVDFQRNRYFTPETAVEYGIIDRVVFPNKSYNAQPAATPAAK</sequence>
<dbReference type="HAMAP" id="MF_00444">
    <property type="entry name" value="ClpP"/>
    <property type="match status" value="1"/>
</dbReference>
<evidence type="ECO:0000256" key="1">
    <source>
        <dbReference type="ARBA" id="ARBA00007039"/>
    </source>
</evidence>
<feature type="compositionally biased region" description="Low complexity" evidence="3">
    <location>
        <begin position="1"/>
        <end position="13"/>
    </location>
</feature>
<gene>
    <name evidence="4" type="ORF">PPROV_001070600</name>
</gene>
<evidence type="ECO:0000313" key="5">
    <source>
        <dbReference type="Proteomes" id="UP000660262"/>
    </source>
</evidence>
<comment type="similarity">
    <text evidence="1 2">Belongs to the peptidase S14 family.</text>
</comment>
<dbReference type="EMBL" id="BNJQ01000037">
    <property type="protein sequence ID" value="GHP11979.1"/>
    <property type="molecule type" value="Genomic_DNA"/>
</dbReference>
<dbReference type="Proteomes" id="UP000660262">
    <property type="component" value="Unassembled WGS sequence"/>
</dbReference>
<dbReference type="GO" id="GO:0006515">
    <property type="term" value="P:protein quality control for misfolded or incompletely synthesized proteins"/>
    <property type="evidence" value="ECO:0007669"/>
    <property type="project" value="TreeGrafter"/>
</dbReference>
<name>A0A830I4P3_9CHLO</name>
<comment type="caution">
    <text evidence="4">The sequence shown here is derived from an EMBL/GenBank/DDBJ whole genome shotgun (WGS) entry which is preliminary data.</text>
</comment>
<dbReference type="Pfam" id="PF00574">
    <property type="entry name" value="CLP_protease"/>
    <property type="match status" value="1"/>
</dbReference>
<dbReference type="PANTHER" id="PTHR10381">
    <property type="entry name" value="ATP-DEPENDENT CLP PROTEASE PROTEOLYTIC SUBUNIT"/>
    <property type="match status" value="1"/>
</dbReference>
<dbReference type="PRINTS" id="PR00127">
    <property type="entry name" value="CLPPROTEASEP"/>
</dbReference>
<keyword evidence="5" id="KW-1185">Reference proteome</keyword>
<dbReference type="PANTHER" id="PTHR10381:SF46">
    <property type="entry name" value="ATP-DEPENDENT CLP PROTEASE PROTEOLYTIC SUBUNIT-RELATED PROTEIN 2, CHLOROPLASTIC"/>
    <property type="match status" value="1"/>
</dbReference>
<dbReference type="GO" id="GO:0004176">
    <property type="term" value="F:ATP-dependent peptidase activity"/>
    <property type="evidence" value="ECO:0007669"/>
    <property type="project" value="InterPro"/>
</dbReference>
<evidence type="ECO:0000256" key="2">
    <source>
        <dbReference type="RuleBase" id="RU003567"/>
    </source>
</evidence>
<dbReference type="AlphaFoldDB" id="A0A830I4P3"/>
<dbReference type="InterPro" id="IPR001907">
    <property type="entry name" value="ClpP"/>
</dbReference>
<dbReference type="InterPro" id="IPR029045">
    <property type="entry name" value="ClpP/crotonase-like_dom_sf"/>
</dbReference>
<dbReference type="GO" id="GO:0009536">
    <property type="term" value="C:plastid"/>
    <property type="evidence" value="ECO:0007669"/>
    <property type="project" value="UniProtKB-ARBA"/>
</dbReference>